<evidence type="ECO:0000256" key="3">
    <source>
        <dbReference type="ARBA" id="ARBA00023157"/>
    </source>
</evidence>
<keyword evidence="9" id="KW-0472">Membrane</keyword>
<accession>A0A0D3IUE9</accession>
<dbReference type="PROSITE" id="PS00502">
    <property type="entry name" value="POLYGALACTURONASE"/>
    <property type="match status" value="1"/>
</dbReference>
<dbReference type="Gene3D" id="2.160.20.10">
    <property type="entry name" value="Single-stranded right-handed beta-helix, Pectin lyase-like"/>
    <property type="match status" value="1"/>
</dbReference>
<keyword evidence="3" id="KW-1015">Disulfide bond</keyword>
<dbReference type="InterPro" id="IPR011050">
    <property type="entry name" value="Pectin_lyase_fold/virulence"/>
</dbReference>
<dbReference type="KEGG" id="ehx:EMIHUDRAFT_461647"/>
<dbReference type="InterPro" id="IPR036259">
    <property type="entry name" value="MFS_trans_sf"/>
</dbReference>
<dbReference type="Gene3D" id="1.20.1250.20">
    <property type="entry name" value="MFS general substrate transporter like domains"/>
    <property type="match status" value="1"/>
</dbReference>
<dbReference type="PaxDb" id="2903-EOD14884"/>
<evidence type="ECO:0000256" key="2">
    <source>
        <dbReference type="ARBA" id="ARBA00022801"/>
    </source>
</evidence>
<keyword evidence="9" id="KW-1133">Transmembrane helix</keyword>
<keyword evidence="5 7" id="KW-0326">Glycosidase</keyword>
<dbReference type="PANTHER" id="PTHR31736:SF19">
    <property type="entry name" value="PECTIN LYASE SUPERFAMILY PROTEIN-RELATED"/>
    <property type="match status" value="1"/>
</dbReference>
<keyword evidence="9" id="KW-0812">Transmembrane</keyword>
<dbReference type="GeneID" id="17261017"/>
<dbReference type="eggNOG" id="ENOG502QRJW">
    <property type="taxonomic scope" value="Eukaryota"/>
</dbReference>
<dbReference type="SUPFAM" id="SSF103473">
    <property type="entry name" value="MFS general substrate transporter"/>
    <property type="match status" value="1"/>
</dbReference>
<evidence type="ECO:0000256" key="8">
    <source>
        <dbReference type="SAM" id="MobiDB-lite"/>
    </source>
</evidence>
<organism evidence="10 11">
    <name type="scientific">Emiliania huxleyi (strain CCMP1516)</name>
    <dbReference type="NCBI Taxonomy" id="280463"/>
    <lineage>
        <taxon>Eukaryota</taxon>
        <taxon>Haptista</taxon>
        <taxon>Haptophyta</taxon>
        <taxon>Prymnesiophyceae</taxon>
        <taxon>Isochrysidales</taxon>
        <taxon>Noelaerhabdaceae</taxon>
        <taxon>Emiliania</taxon>
    </lineage>
</organism>
<reference evidence="10" key="2">
    <citation type="submission" date="2024-10" db="UniProtKB">
        <authorList>
            <consortium name="EnsemblProtists"/>
        </authorList>
    </citation>
    <scope>IDENTIFICATION</scope>
</reference>
<evidence type="ECO:0000256" key="9">
    <source>
        <dbReference type="SAM" id="Phobius"/>
    </source>
</evidence>
<feature type="transmembrane region" description="Helical" evidence="9">
    <location>
        <begin position="441"/>
        <end position="462"/>
    </location>
</feature>
<evidence type="ECO:0000256" key="1">
    <source>
        <dbReference type="ARBA" id="ARBA00008834"/>
    </source>
</evidence>
<reference evidence="11" key="1">
    <citation type="journal article" date="2013" name="Nature">
        <title>Pan genome of the phytoplankton Emiliania underpins its global distribution.</title>
        <authorList>
            <person name="Read B.A."/>
            <person name="Kegel J."/>
            <person name="Klute M.J."/>
            <person name="Kuo A."/>
            <person name="Lefebvre S.C."/>
            <person name="Maumus F."/>
            <person name="Mayer C."/>
            <person name="Miller J."/>
            <person name="Monier A."/>
            <person name="Salamov A."/>
            <person name="Young J."/>
            <person name="Aguilar M."/>
            <person name="Claverie J.M."/>
            <person name="Frickenhaus S."/>
            <person name="Gonzalez K."/>
            <person name="Herman E.K."/>
            <person name="Lin Y.C."/>
            <person name="Napier J."/>
            <person name="Ogata H."/>
            <person name="Sarno A.F."/>
            <person name="Shmutz J."/>
            <person name="Schroeder D."/>
            <person name="de Vargas C."/>
            <person name="Verret F."/>
            <person name="von Dassow P."/>
            <person name="Valentin K."/>
            <person name="Van de Peer Y."/>
            <person name="Wheeler G."/>
            <person name="Dacks J.B."/>
            <person name="Delwiche C.F."/>
            <person name="Dyhrman S.T."/>
            <person name="Glockner G."/>
            <person name="John U."/>
            <person name="Richards T."/>
            <person name="Worden A.Z."/>
            <person name="Zhang X."/>
            <person name="Grigoriev I.V."/>
            <person name="Allen A.E."/>
            <person name="Bidle K."/>
            <person name="Borodovsky M."/>
            <person name="Bowler C."/>
            <person name="Brownlee C."/>
            <person name="Cock J.M."/>
            <person name="Elias M."/>
            <person name="Gladyshev V.N."/>
            <person name="Groth M."/>
            <person name="Guda C."/>
            <person name="Hadaegh A."/>
            <person name="Iglesias-Rodriguez M.D."/>
            <person name="Jenkins J."/>
            <person name="Jones B.M."/>
            <person name="Lawson T."/>
            <person name="Leese F."/>
            <person name="Lindquist E."/>
            <person name="Lobanov A."/>
            <person name="Lomsadze A."/>
            <person name="Malik S.B."/>
            <person name="Marsh M.E."/>
            <person name="Mackinder L."/>
            <person name="Mock T."/>
            <person name="Mueller-Roeber B."/>
            <person name="Pagarete A."/>
            <person name="Parker M."/>
            <person name="Probert I."/>
            <person name="Quesneville H."/>
            <person name="Raines C."/>
            <person name="Rensing S.A."/>
            <person name="Riano-Pachon D.M."/>
            <person name="Richier S."/>
            <person name="Rokitta S."/>
            <person name="Shiraiwa Y."/>
            <person name="Soanes D.M."/>
            <person name="van der Giezen M."/>
            <person name="Wahlund T.M."/>
            <person name="Williams B."/>
            <person name="Wilson W."/>
            <person name="Wolfe G."/>
            <person name="Wurch L.L."/>
        </authorList>
    </citation>
    <scope>NUCLEOTIDE SEQUENCE</scope>
</reference>
<dbReference type="PANTHER" id="PTHR31736">
    <property type="match status" value="1"/>
</dbReference>
<dbReference type="SUPFAM" id="SSF51126">
    <property type="entry name" value="Pectin lyase-like"/>
    <property type="match status" value="1"/>
</dbReference>
<dbReference type="RefSeq" id="XP_005767313.1">
    <property type="nucleotide sequence ID" value="XM_005767256.1"/>
</dbReference>
<dbReference type="Pfam" id="PF00295">
    <property type="entry name" value="Glyco_hydro_28"/>
    <property type="match status" value="1"/>
</dbReference>
<keyword evidence="11" id="KW-1185">Reference proteome</keyword>
<evidence type="ECO:0000256" key="5">
    <source>
        <dbReference type="ARBA" id="ARBA00023295"/>
    </source>
</evidence>
<keyword evidence="2 7" id="KW-0378">Hydrolase</keyword>
<dbReference type="STRING" id="2903.R1E1Q5"/>
<evidence type="ECO:0000256" key="7">
    <source>
        <dbReference type="RuleBase" id="RU361169"/>
    </source>
</evidence>
<feature type="compositionally biased region" description="Low complexity" evidence="8">
    <location>
        <begin position="927"/>
        <end position="948"/>
    </location>
</feature>
<feature type="region of interest" description="Disordered" evidence="8">
    <location>
        <begin position="923"/>
        <end position="948"/>
    </location>
</feature>
<comment type="similarity">
    <text evidence="1 7">Belongs to the glycosyl hydrolase 28 family.</text>
</comment>
<dbReference type="InterPro" id="IPR000743">
    <property type="entry name" value="Glyco_hydro_28"/>
</dbReference>
<keyword evidence="4" id="KW-0325">Glycoprotein</keyword>
<dbReference type="GO" id="GO:0046576">
    <property type="term" value="F:rhamnogalacturonan alpha-L-rhamnopyranosyl-(1-&gt;4)-alpha-D-galactopyranosyluronide lyase activity"/>
    <property type="evidence" value="ECO:0007669"/>
    <property type="project" value="UniProtKB-ARBA"/>
</dbReference>
<evidence type="ECO:0000313" key="10">
    <source>
        <dbReference type="EnsemblProtists" id="EOD14884"/>
    </source>
</evidence>
<dbReference type="EnsemblProtists" id="EOD14884">
    <property type="protein sequence ID" value="EOD14884"/>
    <property type="gene ID" value="EMIHUDRAFT_461647"/>
</dbReference>
<protein>
    <submittedName>
        <fullName evidence="10">Uncharacterized protein</fullName>
    </submittedName>
</protein>
<dbReference type="AlphaFoldDB" id="A0A0D3IUE9"/>
<proteinExistence type="inferred from homology"/>
<sequence length="948" mass="101645">MVVSFAVAILAHRVVTPQQHGAVADGMANDTRAVRAAAASCGGGCTLRFANGTFLTGPFSLSDGSTVELDGTIVAAPMAWWVPAGWEGVRAFVWTSGASSLTLRGSGTIDGQGADWWAGQRPVRNDSKWRPYLLRIEHSTGVVVSGIRLLNSPNHNLMFDNCSRVRVLGLRVEAPHDSPNTDGINFGGGSDQLVADSHISNGDDCVTAITSTSTPPPEPGPWPTLRAFGGSLVVRNMTCVGGHGVSIGSVRTGVVTNVTVEDVRFYRSDNGCRIKMYPNNLGRVSQIVFQRIWMEEVQHPIVINAEYCPPNQKPFPCPESNMAVNVSDVLFVRVSGTSASAETGSFTCSKASPCRRLTLRHVNIAPASGGTGHFSCKRARDTQLTQLMLLLAASVRRLLPEPAWAAATEPDSSAASAGSAAQSCPPTPPTRWGDLLRIPTVWLLLLQGVPGCIPWGVISAFLPDFLHAEHGLPVQQAAIATLVMTAFSAGGMGGTLVGGEAGQRLYNASARLPPLLMLAAGSLGVLPMWALIASRGEWGFWPSAACAAAGGFLATQTGPNVRSTMVNVTRSEQRGVAFAAFTLSDDVGKGAGPFLIATLVAQRGRERAFSLAMLFWLPCAALCAATALTCTTYFDWKSAGVYYTHRTSGMPGPITRLLACSKQQFDAYPASSLKMGPTFVHPNYAYNYNNESSGSYNKPAAVMHWIKESPPAEEFVLFIDADMLLRGAIDPVALGARRGLVLSEDASYLNTGIRAKLPQQYIAEELAPLAKSAGWWHIFHRDDLATIAPRWLHWCGAIRGDPRRYWRTLGADGAPVRGPREGGGEWVSKDISLGDSYVSRGEAPWIAEMYGYVLAAAEARIPTQLKHGVVQYSDFGRAAPYAEGGPAIIHYGLHCHVESYHFTKYDYPAFDIASCGGHFFRPPSKPSPRQARPRAASPLRSAPRRSPC</sequence>
<feature type="transmembrane region" description="Helical" evidence="9">
    <location>
        <begin position="474"/>
        <end position="498"/>
    </location>
</feature>
<feature type="transmembrane region" description="Helical" evidence="9">
    <location>
        <begin position="608"/>
        <end position="628"/>
    </location>
</feature>
<evidence type="ECO:0000256" key="4">
    <source>
        <dbReference type="ARBA" id="ARBA00023180"/>
    </source>
</evidence>
<feature type="active site" evidence="6">
    <location>
        <position position="243"/>
    </location>
</feature>
<feature type="transmembrane region" description="Helical" evidence="9">
    <location>
        <begin position="510"/>
        <end position="532"/>
    </location>
</feature>
<dbReference type="GO" id="GO:0004650">
    <property type="term" value="F:polygalacturonase activity"/>
    <property type="evidence" value="ECO:0007669"/>
    <property type="project" value="InterPro"/>
</dbReference>
<dbReference type="Proteomes" id="UP000013827">
    <property type="component" value="Unassembled WGS sequence"/>
</dbReference>
<name>A0A0D3IUE9_EMIH1</name>
<dbReference type="GO" id="GO:0005975">
    <property type="term" value="P:carbohydrate metabolic process"/>
    <property type="evidence" value="ECO:0007669"/>
    <property type="project" value="InterPro"/>
</dbReference>
<evidence type="ECO:0000313" key="11">
    <source>
        <dbReference type="Proteomes" id="UP000013827"/>
    </source>
</evidence>
<feature type="transmembrane region" description="Helical" evidence="9">
    <location>
        <begin position="538"/>
        <end position="555"/>
    </location>
</feature>
<dbReference type="HOGENOM" id="CLU_310462_0_0_1"/>
<dbReference type="InterPro" id="IPR012334">
    <property type="entry name" value="Pectin_lyas_fold"/>
</dbReference>
<evidence type="ECO:0000256" key="6">
    <source>
        <dbReference type="PROSITE-ProRule" id="PRU10052"/>
    </source>
</evidence>